<dbReference type="NCBIfam" id="TIGR03413">
    <property type="entry name" value="GSH_gloB"/>
    <property type="match status" value="1"/>
</dbReference>
<comment type="similarity">
    <text evidence="4">Belongs to the metallo-beta-lactamase superfamily. Glyoxalase II family.</text>
</comment>
<dbReference type="OrthoDB" id="515692at2759"/>
<comment type="catalytic activity">
    <reaction evidence="1">
        <text>an S-(2-hydroxyacyl)glutathione + H2O = a 2-hydroxy carboxylate + glutathione + H(+)</text>
        <dbReference type="Rhea" id="RHEA:21864"/>
        <dbReference type="ChEBI" id="CHEBI:15377"/>
        <dbReference type="ChEBI" id="CHEBI:15378"/>
        <dbReference type="ChEBI" id="CHEBI:57925"/>
        <dbReference type="ChEBI" id="CHEBI:58896"/>
        <dbReference type="ChEBI" id="CHEBI:71261"/>
        <dbReference type="EC" id="3.1.2.6"/>
    </reaction>
</comment>
<dbReference type="GO" id="GO:0046872">
    <property type="term" value="F:metal ion binding"/>
    <property type="evidence" value="ECO:0007669"/>
    <property type="project" value="UniProtKB-KW"/>
</dbReference>
<reference evidence="12 13" key="1">
    <citation type="submission" date="2020-01" db="EMBL/GenBank/DDBJ databases">
        <authorList>
            <consortium name="DOE Joint Genome Institute"/>
            <person name="Haridas S."/>
            <person name="Albert R."/>
            <person name="Binder M."/>
            <person name="Bloem J."/>
            <person name="Labutti K."/>
            <person name="Salamov A."/>
            <person name="Andreopoulos B."/>
            <person name="Baker S.E."/>
            <person name="Barry K."/>
            <person name="Bills G."/>
            <person name="Bluhm B.H."/>
            <person name="Cannon C."/>
            <person name="Castanera R."/>
            <person name="Culley D.E."/>
            <person name="Daum C."/>
            <person name="Ezra D."/>
            <person name="Gonzalez J.B."/>
            <person name="Henrissat B."/>
            <person name="Kuo A."/>
            <person name="Liang C."/>
            <person name="Lipzen A."/>
            <person name="Lutzoni F."/>
            <person name="Magnuson J."/>
            <person name="Mondo S."/>
            <person name="Nolan M."/>
            <person name="Ohm R."/>
            <person name="Pangilinan J."/>
            <person name="Park H.-J.H."/>
            <person name="Ramirez L."/>
            <person name="Alfaro M."/>
            <person name="Sun H."/>
            <person name="Tritt A."/>
            <person name="Yoshinaga Y."/>
            <person name="Zwiers L.-H.L."/>
            <person name="Turgeon B.G."/>
            <person name="Goodwin S.B."/>
            <person name="Spatafora J.W."/>
            <person name="Crous P.W."/>
            <person name="Grigoriev I.V."/>
        </authorList>
    </citation>
    <scope>NUCLEOTIDE SEQUENCE [LARGE SCALE GENOMIC DNA]</scope>
    <source>
        <strain evidence="12 13">CBS 611.86</strain>
    </source>
</reference>
<dbReference type="SMART" id="SM00849">
    <property type="entry name" value="Lactamase_B"/>
    <property type="match status" value="1"/>
</dbReference>
<dbReference type="GO" id="GO:0019243">
    <property type="term" value="P:methylglyoxal catabolic process to D-lactate via S-lactoyl-glutathione"/>
    <property type="evidence" value="ECO:0007669"/>
    <property type="project" value="InterPro"/>
</dbReference>
<dbReference type="SUPFAM" id="SSF56281">
    <property type="entry name" value="Metallo-hydrolase/oxidoreductase"/>
    <property type="match status" value="1"/>
</dbReference>
<evidence type="ECO:0000256" key="1">
    <source>
        <dbReference type="ARBA" id="ARBA00001623"/>
    </source>
</evidence>
<sequence>MFLTTQKRVLLSISLMSLFAASIKRFAPSLISRPIARKPVTSRAMHIQSIPMWEGTGNNYAYLVTDDKSKEAVIIDPANPPEVLPVLNEKTETGAIKLSKIINTHHHHDHAGGNVELLKHYKLPIVGGKDCTQVTTTPSHNSTFNIGESIKVTALHTPCHTQDSICYLFEDGTDRVVFTGDTLFIGGCGRFFEGNATEMHKALNETLSALPDDTKVYPGHEYTKGNVQFAKKVLNNDAIKKLDEFAQANKETQGKFTIGDEKQHNVFMRLNDPDIQRLVGQDQPVEVMKALREMKNRS</sequence>
<dbReference type="PANTHER" id="PTHR11935">
    <property type="entry name" value="BETA LACTAMASE DOMAIN"/>
    <property type="match status" value="1"/>
</dbReference>
<evidence type="ECO:0000256" key="8">
    <source>
        <dbReference type="ARBA" id="ARBA00022833"/>
    </source>
</evidence>
<feature type="chain" id="PRO_5028962732" description="hydroxyacylglutathione hydrolase" evidence="10">
    <location>
        <begin position="21"/>
        <end position="298"/>
    </location>
</feature>
<keyword evidence="6" id="KW-0479">Metal-binding</keyword>
<dbReference type="Pfam" id="PF00753">
    <property type="entry name" value="Lactamase_B"/>
    <property type="match status" value="2"/>
</dbReference>
<evidence type="ECO:0000256" key="3">
    <source>
        <dbReference type="ARBA" id="ARBA00004963"/>
    </source>
</evidence>
<evidence type="ECO:0000256" key="10">
    <source>
        <dbReference type="SAM" id="SignalP"/>
    </source>
</evidence>
<evidence type="ECO:0000256" key="9">
    <source>
        <dbReference type="ARBA" id="ARBA00031044"/>
    </source>
</evidence>
<evidence type="ECO:0000256" key="6">
    <source>
        <dbReference type="ARBA" id="ARBA00022723"/>
    </source>
</evidence>
<dbReference type="Proteomes" id="UP000481861">
    <property type="component" value="Unassembled WGS sequence"/>
</dbReference>
<comment type="cofactor">
    <cofactor evidence="2">
        <name>Zn(2+)</name>
        <dbReference type="ChEBI" id="CHEBI:29105"/>
    </cofactor>
</comment>
<dbReference type="InterPro" id="IPR036866">
    <property type="entry name" value="RibonucZ/Hydroxyglut_hydro"/>
</dbReference>
<evidence type="ECO:0000256" key="7">
    <source>
        <dbReference type="ARBA" id="ARBA00022801"/>
    </source>
</evidence>
<comment type="pathway">
    <text evidence="3">Secondary metabolite metabolism; methylglyoxal degradation; (R)-lactate from methylglyoxal: step 2/2.</text>
</comment>
<dbReference type="EC" id="3.1.2.6" evidence="5"/>
<evidence type="ECO:0000256" key="4">
    <source>
        <dbReference type="ARBA" id="ARBA00006759"/>
    </source>
</evidence>
<dbReference type="InterPro" id="IPR001279">
    <property type="entry name" value="Metallo-B-lactamas"/>
</dbReference>
<accession>A0A7C8IIN2</accession>
<gene>
    <name evidence="12" type="ORF">BDV95DRAFT_660296</name>
</gene>
<comment type="caution">
    <text evidence="12">The sequence shown here is derived from an EMBL/GenBank/DDBJ whole genome shotgun (WGS) entry which is preliminary data.</text>
</comment>
<dbReference type="Pfam" id="PF16123">
    <property type="entry name" value="HAGH_C"/>
    <property type="match status" value="1"/>
</dbReference>
<name>A0A7C8IIN2_9PLEO</name>
<dbReference type="PANTHER" id="PTHR11935:SF94">
    <property type="entry name" value="TENZING NORGAY, ISOFORM C"/>
    <property type="match status" value="1"/>
</dbReference>
<protein>
    <recommendedName>
        <fullName evidence="5">hydroxyacylglutathione hydrolase</fullName>
        <ecNumber evidence="5">3.1.2.6</ecNumber>
    </recommendedName>
    <alternativeName>
        <fullName evidence="9">Glyoxalase II</fullName>
    </alternativeName>
</protein>
<dbReference type="InterPro" id="IPR017782">
    <property type="entry name" value="Hydroxyacylglutathione_Hdrlase"/>
</dbReference>
<proteinExistence type="inferred from homology"/>
<dbReference type="EMBL" id="JAADJZ010000007">
    <property type="protein sequence ID" value="KAF2873847.1"/>
    <property type="molecule type" value="Genomic_DNA"/>
</dbReference>
<keyword evidence="7 12" id="KW-0378">Hydrolase</keyword>
<dbReference type="GO" id="GO:0004416">
    <property type="term" value="F:hydroxyacylglutathione hydrolase activity"/>
    <property type="evidence" value="ECO:0007669"/>
    <property type="project" value="UniProtKB-EC"/>
</dbReference>
<dbReference type="AlphaFoldDB" id="A0A7C8IIN2"/>
<evidence type="ECO:0000256" key="2">
    <source>
        <dbReference type="ARBA" id="ARBA00001947"/>
    </source>
</evidence>
<dbReference type="UniPathway" id="UPA00619">
    <property type="reaction ID" value="UER00676"/>
</dbReference>
<dbReference type="InterPro" id="IPR035680">
    <property type="entry name" value="Clx_II_MBL"/>
</dbReference>
<dbReference type="CDD" id="cd07723">
    <property type="entry name" value="hydroxyacylglutathione_hydrolase_MBL-fold"/>
    <property type="match status" value="1"/>
</dbReference>
<feature type="domain" description="Metallo-beta-lactamase" evidence="11">
    <location>
        <begin position="58"/>
        <end position="220"/>
    </location>
</feature>
<feature type="signal peptide" evidence="10">
    <location>
        <begin position="1"/>
        <end position="20"/>
    </location>
</feature>
<organism evidence="12 13">
    <name type="scientific">Massariosphaeria phaeospora</name>
    <dbReference type="NCBI Taxonomy" id="100035"/>
    <lineage>
        <taxon>Eukaryota</taxon>
        <taxon>Fungi</taxon>
        <taxon>Dikarya</taxon>
        <taxon>Ascomycota</taxon>
        <taxon>Pezizomycotina</taxon>
        <taxon>Dothideomycetes</taxon>
        <taxon>Pleosporomycetidae</taxon>
        <taxon>Pleosporales</taxon>
        <taxon>Pleosporales incertae sedis</taxon>
        <taxon>Massariosphaeria</taxon>
    </lineage>
</organism>
<dbReference type="Gene3D" id="3.60.15.10">
    <property type="entry name" value="Ribonuclease Z/Hydroxyacylglutathione hydrolase-like"/>
    <property type="match status" value="1"/>
</dbReference>
<keyword evidence="10" id="KW-0732">Signal</keyword>
<dbReference type="InterPro" id="IPR032282">
    <property type="entry name" value="HAGH_C"/>
</dbReference>
<keyword evidence="8" id="KW-0862">Zinc</keyword>
<evidence type="ECO:0000256" key="5">
    <source>
        <dbReference type="ARBA" id="ARBA00011917"/>
    </source>
</evidence>
<evidence type="ECO:0000313" key="12">
    <source>
        <dbReference type="EMBL" id="KAF2873847.1"/>
    </source>
</evidence>
<evidence type="ECO:0000313" key="13">
    <source>
        <dbReference type="Proteomes" id="UP000481861"/>
    </source>
</evidence>
<evidence type="ECO:0000259" key="11">
    <source>
        <dbReference type="SMART" id="SM00849"/>
    </source>
</evidence>
<keyword evidence="13" id="KW-1185">Reference proteome</keyword>